<keyword evidence="1" id="KW-0472">Membrane</keyword>
<evidence type="ECO:0000256" key="1">
    <source>
        <dbReference type="SAM" id="Phobius"/>
    </source>
</evidence>
<keyword evidence="3" id="KW-1185">Reference proteome</keyword>
<gene>
    <name evidence="2" type="ORF">IEO70_03225</name>
</gene>
<reference evidence="2" key="1">
    <citation type="submission" date="2020-09" db="EMBL/GenBank/DDBJ databases">
        <title>Bacillus faecalis sp. nov., a moderately halophilic bacterium isolated from cow faeces.</title>
        <authorList>
            <person name="Jiang L."/>
            <person name="Lee J."/>
        </authorList>
    </citation>
    <scope>NUCLEOTIDE SEQUENCE</scope>
    <source>
        <strain evidence="2">AGMB 02131</strain>
    </source>
</reference>
<evidence type="ECO:0000313" key="2">
    <source>
        <dbReference type="EMBL" id="MBD3107366.1"/>
    </source>
</evidence>
<sequence>MKVFIGSVIVVVLLLIGFWLLMSPTFHLVGSKAEKIKNKLEGEATDGECNANQEEK</sequence>
<organism evidence="2 3">
    <name type="scientific">Peribacillus faecalis</name>
    <dbReference type="NCBI Taxonomy" id="2772559"/>
    <lineage>
        <taxon>Bacteria</taxon>
        <taxon>Bacillati</taxon>
        <taxon>Bacillota</taxon>
        <taxon>Bacilli</taxon>
        <taxon>Bacillales</taxon>
        <taxon>Bacillaceae</taxon>
        <taxon>Peribacillus</taxon>
    </lineage>
</organism>
<keyword evidence="1" id="KW-1133">Transmembrane helix</keyword>
<comment type="caution">
    <text evidence="2">The sequence shown here is derived from an EMBL/GenBank/DDBJ whole genome shotgun (WGS) entry which is preliminary data.</text>
</comment>
<name>A0A927CUM4_9BACI</name>
<dbReference type="AlphaFoldDB" id="A0A927CUM4"/>
<protein>
    <submittedName>
        <fullName evidence="2">Uncharacterized protein</fullName>
    </submittedName>
</protein>
<dbReference type="EMBL" id="JACXSI010000005">
    <property type="protein sequence ID" value="MBD3107366.1"/>
    <property type="molecule type" value="Genomic_DNA"/>
</dbReference>
<dbReference type="RefSeq" id="WP_190996908.1">
    <property type="nucleotide sequence ID" value="NZ_JACXSI010000005.1"/>
</dbReference>
<feature type="transmembrane region" description="Helical" evidence="1">
    <location>
        <begin position="6"/>
        <end position="29"/>
    </location>
</feature>
<proteinExistence type="predicted"/>
<keyword evidence="1" id="KW-0812">Transmembrane</keyword>
<accession>A0A927CUM4</accession>
<evidence type="ECO:0000313" key="3">
    <source>
        <dbReference type="Proteomes" id="UP000602076"/>
    </source>
</evidence>
<dbReference type="Proteomes" id="UP000602076">
    <property type="component" value="Unassembled WGS sequence"/>
</dbReference>